<evidence type="ECO:0000313" key="3">
    <source>
        <dbReference type="Proteomes" id="UP000243494"/>
    </source>
</evidence>
<reference evidence="2 3" key="1">
    <citation type="journal article" date="2017" name="Genome Announc.">
        <title>Draft Genome Sequence of Romboutsia maritimum sp. nov. Strain CCRI-22766(T), Isolated from Coastal Estuarine Mud.</title>
        <authorList>
            <person name="Maheux A.F."/>
            <person name="Boudreau D.K."/>
            <person name="Berube E."/>
            <person name="Boissinot M."/>
            <person name="Raymond F."/>
            <person name="Brodeur S."/>
            <person name="Corbeil J."/>
            <person name="Brightwell G."/>
            <person name="Broda D."/>
            <person name="Omar R.F."/>
            <person name="Bergeron M.G."/>
        </authorList>
    </citation>
    <scope>NUCLEOTIDE SEQUENCE [LARGE SCALE GENOMIC DNA]</scope>
    <source>
        <strain evidence="2 3">CCRI-22766</strain>
    </source>
</reference>
<evidence type="ECO:0000313" key="2">
    <source>
        <dbReference type="EMBL" id="RDY22668.1"/>
    </source>
</evidence>
<dbReference type="PIRSF" id="PIRSF010606">
    <property type="entry name" value="Spore_coat_CotJB"/>
    <property type="match status" value="1"/>
</dbReference>
<gene>
    <name evidence="2" type="ORF">CHF27_012225</name>
</gene>
<dbReference type="AlphaFoldDB" id="A0A371IQC0"/>
<dbReference type="OrthoDB" id="9804099at2"/>
<dbReference type="EMBL" id="NOJZ02000032">
    <property type="protein sequence ID" value="RDY22668.1"/>
    <property type="molecule type" value="Genomic_DNA"/>
</dbReference>
<name>A0A371IQC0_9FIRM</name>
<dbReference type="InterPro" id="IPR016571">
    <property type="entry name" value="Spore_coat_assembly_CotJB"/>
</dbReference>
<dbReference type="RefSeq" id="WP_095406380.1">
    <property type="nucleotide sequence ID" value="NZ_NOJZ02000032.1"/>
</dbReference>
<accession>A0A371IQC0</accession>
<proteinExistence type="predicted"/>
<keyword evidence="3" id="KW-1185">Reference proteome</keyword>
<comment type="caution">
    <text evidence="2">The sequence shown here is derived from an EMBL/GenBank/DDBJ whole genome shotgun (WGS) entry which is preliminary data.</text>
</comment>
<dbReference type="Proteomes" id="UP000243494">
    <property type="component" value="Unassembled WGS sequence"/>
</dbReference>
<evidence type="ECO:0000259" key="1">
    <source>
        <dbReference type="Pfam" id="PF12652"/>
    </source>
</evidence>
<dbReference type="InterPro" id="IPR024207">
    <property type="entry name" value="CotJB_dom"/>
</dbReference>
<feature type="domain" description="Protein CotJB" evidence="1">
    <location>
        <begin position="9"/>
        <end position="84"/>
    </location>
</feature>
<protein>
    <submittedName>
        <fullName evidence="2">Spore coat protein CotJB</fullName>
    </submittedName>
</protein>
<organism evidence="2 3">
    <name type="scientific">Romboutsia maritimum</name>
    <dbReference type="NCBI Taxonomy" id="2020948"/>
    <lineage>
        <taxon>Bacteria</taxon>
        <taxon>Bacillati</taxon>
        <taxon>Bacillota</taxon>
        <taxon>Clostridia</taxon>
        <taxon>Peptostreptococcales</taxon>
        <taxon>Peptostreptococcaceae</taxon>
        <taxon>Romboutsia</taxon>
    </lineage>
</organism>
<keyword evidence="2" id="KW-0167">Capsid protein</keyword>
<keyword evidence="2" id="KW-0946">Virion</keyword>
<sequence>MRQSSSRSELLRAVQETGFACLDLNLYLDNHPEDKKAVNTYNSLYSQFAKARCNYESKYGPLTNFGYSPSSYPWQWVCEPWPWDREFND</sequence>
<dbReference type="Pfam" id="PF12652">
    <property type="entry name" value="CotJB"/>
    <property type="match status" value="1"/>
</dbReference>